<evidence type="ECO:0000313" key="5">
    <source>
        <dbReference type="EMBL" id="AWI76584.1"/>
    </source>
</evidence>
<dbReference type="CDD" id="cd13677">
    <property type="entry name" value="PBP2_TRAP_SBP_like_6"/>
    <property type="match status" value="1"/>
</dbReference>
<dbReference type="NCBIfam" id="TIGR00787">
    <property type="entry name" value="dctP"/>
    <property type="match status" value="1"/>
</dbReference>
<dbReference type="Pfam" id="PF03480">
    <property type="entry name" value="DctP"/>
    <property type="match status" value="1"/>
</dbReference>
<keyword evidence="2" id="KW-0813">Transport</keyword>
<evidence type="ECO:0000256" key="3">
    <source>
        <dbReference type="ARBA" id="ARBA00022729"/>
    </source>
</evidence>
<dbReference type="Gene3D" id="3.40.190.170">
    <property type="entry name" value="Bacterial extracellular solute-binding protein, family 7"/>
    <property type="match status" value="1"/>
</dbReference>
<dbReference type="KEGG" id="acom:CEW83_16310"/>
<name>A0A2U8GT40_9RHOO</name>
<protein>
    <submittedName>
        <fullName evidence="5">C4-dicarboxylate ABC transporter substrate-binding protein</fullName>
    </submittedName>
</protein>
<dbReference type="InterPro" id="IPR018389">
    <property type="entry name" value="DctP_fam"/>
</dbReference>
<sequence>MKLKTLLTAVATTMVFAVAPAHAEKIIKLHHLNVDDPFESTTGALVTVFKNLVEAGTGGSVKVQTFPSGQLGKDNEVLSQVKAGLVQSGVFSVGGFASTYPMIGVLDMPFVFPDISTTYTVFDGPFGKKLGDDIEKKTGMEVLGFGDSGGFFAITNSKKAIKTPDDMKGLKIRTQTLESHKRVISSLGGQPAAIAWAEVYTALQTGVADGQMNPIPIVAMAKFNEVQKHITLTDHLFAPYVWVINRKFFDSLTPEEQIVVKNAAKSAIVANRGISRIIEASSKGLPELAKTMTVTTLTAKEKAAFRDAAQPAVKAYIVDTFGKEGEDMLSSLQQAVEAASK</sequence>
<dbReference type="AlphaFoldDB" id="A0A2U8GT40"/>
<evidence type="ECO:0000256" key="2">
    <source>
        <dbReference type="ARBA" id="ARBA00022448"/>
    </source>
</evidence>
<accession>A0A2U8GT40</accession>
<dbReference type="NCBIfam" id="NF037995">
    <property type="entry name" value="TRAP_S1"/>
    <property type="match status" value="1"/>
</dbReference>
<keyword evidence="6" id="KW-1185">Reference proteome</keyword>
<dbReference type="GO" id="GO:0030288">
    <property type="term" value="C:outer membrane-bounded periplasmic space"/>
    <property type="evidence" value="ECO:0007669"/>
    <property type="project" value="InterPro"/>
</dbReference>
<keyword evidence="3 4" id="KW-0732">Signal</keyword>
<evidence type="ECO:0000256" key="4">
    <source>
        <dbReference type="SAM" id="SignalP"/>
    </source>
</evidence>
<dbReference type="EMBL" id="CP022187">
    <property type="protein sequence ID" value="AWI76584.1"/>
    <property type="molecule type" value="Genomic_DNA"/>
</dbReference>
<dbReference type="GO" id="GO:0055085">
    <property type="term" value="P:transmembrane transport"/>
    <property type="evidence" value="ECO:0007669"/>
    <property type="project" value="InterPro"/>
</dbReference>
<evidence type="ECO:0000313" key="6">
    <source>
        <dbReference type="Proteomes" id="UP000244930"/>
    </source>
</evidence>
<gene>
    <name evidence="5" type="ORF">CEW83_16310</name>
</gene>
<dbReference type="InterPro" id="IPR004682">
    <property type="entry name" value="TRAP_DctP"/>
</dbReference>
<dbReference type="Proteomes" id="UP000244930">
    <property type="component" value="Chromosome"/>
</dbReference>
<comment type="similarity">
    <text evidence="1">Belongs to the bacterial solute-binding protein 7 family.</text>
</comment>
<dbReference type="InterPro" id="IPR038404">
    <property type="entry name" value="TRAP_DctP_sf"/>
</dbReference>
<dbReference type="PANTHER" id="PTHR33376:SF7">
    <property type="entry name" value="C4-DICARBOXYLATE-BINDING PROTEIN DCTB"/>
    <property type="match status" value="1"/>
</dbReference>
<dbReference type="PIRSF" id="PIRSF006470">
    <property type="entry name" value="DctB"/>
    <property type="match status" value="1"/>
</dbReference>
<evidence type="ECO:0000256" key="1">
    <source>
        <dbReference type="ARBA" id="ARBA00009023"/>
    </source>
</evidence>
<proteinExistence type="inferred from homology"/>
<organism evidence="5 6">
    <name type="scientific">Parazoarcus communis</name>
    <dbReference type="NCBI Taxonomy" id="41977"/>
    <lineage>
        <taxon>Bacteria</taxon>
        <taxon>Pseudomonadati</taxon>
        <taxon>Pseudomonadota</taxon>
        <taxon>Betaproteobacteria</taxon>
        <taxon>Rhodocyclales</taxon>
        <taxon>Zoogloeaceae</taxon>
        <taxon>Parazoarcus</taxon>
    </lineage>
</organism>
<reference evidence="5 6" key="1">
    <citation type="submission" date="2017-06" db="EMBL/GenBank/DDBJ databases">
        <title>Azoarcus.</title>
        <authorList>
            <person name="Woo J.-H."/>
            <person name="Kim H.-S."/>
        </authorList>
    </citation>
    <scope>NUCLEOTIDE SEQUENCE [LARGE SCALE GENOMIC DNA]</scope>
    <source>
        <strain evidence="5 6">TSPY31</strain>
    </source>
</reference>
<feature type="chain" id="PRO_5015841477" evidence="4">
    <location>
        <begin position="24"/>
        <end position="341"/>
    </location>
</feature>
<dbReference type="PANTHER" id="PTHR33376">
    <property type="match status" value="1"/>
</dbReference>
<feature type="signal peptide" evidence="4">
    <location>
        <begin position="1"/>
        <end position="23"/>
    </location>
</feature>
<dbReference type="RefSeq" id="WP_108950283.1">
    <property type="nucleotide sequence ID" value="NZ_CP022187.1"/>
</dbReference>